<accession>A0A2H4UU84</accession>
<dbReference type="PANTHER" id="PTHR36172">
    <property type="match status" value="1"/>
</dbReference>
<dbReference type="Pfam" id="PF07282">
    <property type="entry name" value="Cas12f1-like_TNB"/>
    <property type="match status" value="1"/>
</dbReference>
<proteinExistence type="predicted"/>
<organism evidence="4">
    <name type="scientific">Bodo saltans virus</name>
    <dbReference type="NCBI Taxonomy" id="2024608"/>
    <lineage>
        <taxon>Viruses</taxon>
        <taxon>Varidnaviria</taxon>
        <taxon>Bamfordvirae</taxon>
        <taxon>Nucleocytoviricota</taxon>
        <taxon>Megaviricetes</taxon>
        <taxon>Imitervirales</taxon>
        <taxon>Mimiviridae</taxon>
        <taxon>Klosneuvirinae</taxon>
        <taxon>Theiavirus</taxon>
        <taxon>Theiavirus salishense</taxon>
    </lineage>
</organism>
<dbReference type="InterPro" id="IPR010095">
    <property type="entry name" value="Cas12f1-like_TNB"/>
</dbReference>
<sequence length="657" mass="77984">MMRRFIPRTSDNEFIVLADNISTYSTHYVDISTIPAYSTNIKTNSWFTNLCSNYSLPYHKPSFNFSKCENVVPNRKTIKINMNLNNRQKLILDKWFHSSNLMYNQTIIFLRKHISYCSIQNYNSLHKLMPKYYENCKNIKNTQHILYKKQMLYSSVLVKLEKLYITDNKTKKEYSQIITLKKKISEINIQITKLNIELDTYSKKNIDLSKQYHNYVQLEKHINTFLSYEHIRTKYLKKIRDNIALKYSCYNDDRKYKIHTHSLDGAIKQACAHYKTCITNLLDGNIKRFRVRCRNSDNPKKLVEIDSESFNGSENDYCICKKILGNIDYTYNNNKYTLSTKQTSTIYFDGSKYTLLMPIYIEKPFATVRKPYTALDGGVRDFLTGFDNNSLKNYGHNVANVLYKYFNKIDKLKSVSYMGDNTNLLNYKNKLMSKKNYLEDVYICDKLEEIEEQLKYKSTSIEKIIENCKRIIKNNEKLINVSKDKNKIIKLYASINFNKYRIEKLSKMNEKEREKYTKYINYKKANKVQFLNKKIKWKIDELHWKIARELCENYEMIILGKLDTQSILKNKDLNKGTKRVLQSLSHYKFRERLVYKALSLGCKIIVQNEKYTTKTCTLCGHYNEWVTTEHSIDCKGCKKTYNRDNNGARNIFLKSLI</sequence>
<evidence type="ECO:0000313" key="4">
    <source>
        <dbReference type="EMBL" id="ATZ80468.1"/>
    </source>
</evidence>
<name>A0A2H4UU84_9VIRU</name>
<evidence type="ECO:0000313" key="5">
    <source>
        <dbReference type="Proteomes" id="UP000240325"/>
    </source>
</evidence>
<dbReference type="Proteomes" id="UP000240325">
    <property type="component" value="Segment"/>
</dbReference>
<evidence type="ECO:0000259" key="3">
    <source>
        <dbReference type="Pfam" id="PF07282"/>
    </source>
</evidence>
<reference evidence="4" key="1">
    <citation type="journal article" date="2017" name="Elife">
        <title>The kinetoplastid-infecting Bodo saltans virus (BsV), a window into the most abundant giant viruses in the sea.</title>
        <authorList>
            <person name="Deeg C.M."/>
            <person name="Chow C.-E.T."/>
            <person name="Suttle C.A."/>
        </authorList>
    </citation>
    <scope>NUCLEOTIDE SEQUENCE</scope>
    <source>
        <strain evidence="4">NG1</strain>
    </source>
</reference>
<evidence type="ECO:0000256" key="2">
    <source>
        <dbReference type="ARBA" id="ARBA00023172"/>
    </source>
</evidence>
<keyword evidence="2" id="KW-0233">DNA recombination</keyword>
<dbReference type="EMBL" id="MF782455">
    <property type="protein sequence ID" value="ATZ80468.1"/>
    <property type="molecule type" value="Genomic_DNA"/>
</dbReference>
<feature type="domain" description="Cas12f1-like TNB" evidence="3">
    <location>
        <begin position="586"/>
        <end position="651"/>
    </location>
</feature>
<dbReference type="InterPro" id="IPR051491">
    <property type="entry name" value="Recombinase/Transposase-rel"/>
</dbReference>
<dbReference type="GO" id="GO:0006310">
    <property type="term" value="P:DNA recombination"/>
    <property type="evidence" value="ECO:0007669"/>
    <property type="project" value="UniProtKB-KW"/>
</dbReference>
<dbReference type="GO" id="GO:0003677">
    <property type="term" value="F:DNA binding"/>
    <property type="evidence" value="ECO:0007669"/>
    <property type="project" value="UniProtKB-KW"/>
</dbReference>
<keyword evidence="5" id="KW-1185">Reference proteome</keyword>
<gene>
    <name evidence="4" type="ORF">BMW23_0415</name>
</gene>
<protein>
    <submittedName>
        <fullName evidence="4">DNA-binding domain-containing protein</fullName>
    </submittedName>
</protein>
<keyword evidence="1 4" id="KW-0238">DNA-binding</keyword>
<dbReference type="PANTHER" id="PTHR36172:SF1">
    <property type="entry name" value="RESOLVASE-RELATED"/>
    <property type="match status" value="1"/>
</dbReference>
<evidence type="ECO:0000256" key="1">
    <source>
        <dbReference type="ARBA" id="ARBA00023125"/>
    </source>
</evidence>